<dbReference type="AlphaFoldDB" id="A0A8H4KXJ0"/>
<accession>A0A8H4KXJ0</accession>
<dbReference type="Proteomes" id="UP000554235">
    <property type="component" value="Unassembled WGS sequence"/>
</dbReference>
<dbReference type="EMBL" id="JAADYS010002248">
    <property type="protein sequence ID" value="KAF4459127.1"/>
    <property type="molecule type" value="Genomic_DNA"/>
</dbReference>
<reference evidence="2 3" key="1">
    <citation type="submission" date="2020-01" db="EMBL/GenBank/DDBJ databases">
        <title>Identification and distribution of gene clusters putatively required for synthesis of sphingolipid metabolism inhibitors in phylogenetically diverse species of the filamentous fungus Fusarium.</title>
        <authorList>
            <person name="Kim H.-S."/>
            <person name="Busman M."/>
            <person name="Brown D.W."/>
            <person name="Divon H."/>
            <person name="Uhlig S."/>
            <person name="Proctor R.H."/>
        </authorList>
    </citation>
    <scope>NUCLEOTIDE SEQUENCE [LARGE SCALE GENOMIC DNA]</scope>
    <source>
        <strain evidence="2 3">NRRL 20459</strain>
    </source>
</reference>
<gene>
    <name evidence="2" type="ORF">FALBO_14120</name>
</gene>
<feature type="region of interest" description="Disordered" evidence="1">
    <location>
        <begin position="353"/>
        <end position="381"/>
    </location>
</feature>
<protein>
    <submittedName>
        <fullName evidence="2">Uncharacterized protein</fullName>
    </submittedName>
</protein>
<dbReference type="OrthoDB" id="5401786at2759"/>
<proteinExistence type="predicted"/>
<comment type="caution">
    <text evidence="2">The sequence shown here is derived from an EMBL/GenBank/DDBJ whole genome shotgun (WGS) entry which is preliminary data.</text>
</comment>
<sequence>MDSHSKDPRAITEKAFEGLGKIGFGLALLAREASSKDIEHTSSAVANAAIRIKEIQHSLWPVAEEARNQRLAAKASLWGDIKSSYPTWRLDRDVVDEFIERYKAQEMAKDPSLCNANWVVTAPRDFYPREGDRELDDPLFETRPRAQFQSQFARECERLVHQKAGQRYGRKQTLPWAESMDLYANAENNVRKRWVQQGIWGKDWGPAWCPGSRPMAEITPGKGRGPYLGLCGQGELDGELNGELTGIGTRWGHEKWTHWARRRNDSSQVRAQSRFVVRRPQASRPYRQFLYQVRLERKWIKDELDFRHPGHKRDLETLAYESAKCNWEDDGIWREGWDVMPGHIWQHEAFNPLEASSDGDSSSDEGSDATQQSKRGTKSPLCRANYKSKIFRDDVSLGEEGLAIQSENTRESSIADWSASSELSEHSKRLQLKRKPKQGAGKKEMATSKRQKSTADSSVDSKPLRRSTRKR</sequence>
<keyword evidence="3" id="KW-1185">Reference proteome</keyword>
<feature type="region of interest" description="Disordered" evidence="1">
    <location>
        <begin position="407"/>
        <end position="471"/>
    </location>
</feature>
<organism evidence="2 3">
    <name type="scientific">Fusarium albosuccineum</name>
    <dbReference type="NCBI Taxonomy" id="1237068"/>
    <lineage>
        <taxon>Eukaryota</taxon>
        <taxon>Fungi</taxon>
        <taxon>Dikarya</taxon>
        <taxon>Ascomycota</taxon>
        <taxon>Pezizomycotina</taxon>
        <taxon>Sordariomycetes</taxon>
        <taxon>Hypocreomycetidae</taxon>
        <taxon>Hypocreales</taxon>
        <taxon>Nectriaceae</taxon>
        <taxon>Fusarium</taxon>
        <taxon>Fusarium decemcellulare species complex</taxon>
    </lineage>
</organism>
<evidence type="ECO:0000313" key="3">
    <source>
        <dbReference type="Proteomes" id="UP000554235"/>
    </source>
</evidence>
<name>A0A8H4KXJ0_9HYPO</name>
<evidence type="ECO:0000313" key="2">
    <source>
        <dbReference type="EMBL" id="KAF4459127.1"/>
    </source>
</evidence>
<evidence type="ECO:0000256" key="1">
    <source>
        <dbReference type="SAM" id="MobiDB-lite"/>
    </source>
</evidence>